<dbReference type="PROSITE" id="PS00107">
    <property type="entry name" value="PROTEIN_KINASE_ATP"/>
    <property type="match status" value="1"/>
</dbReference>
<evidence type="ECO:0000256" key="12">
    <source>
        <dbReference type="ARBA" id="ARBA00022840"/>
    </source>
</evidence>
<evidence type="ECO:0000256" key="6">
    <source>
        <dbReference type="ARBA" id="ARBA00022527"/>
    </source>
</evidence>
<feature type="region of interest" description="Disordered" evidence="21">
    <location>
        <begin position="484"/>
        <end position="565"/>
    </location>
</feature>
<feature type="region of interest" description="Disordered" evidence="21">
    <location>
        <begin position="768"/>
        <end position="787"/>
    </location>
</feature>
<dbReference type="CDD" id="cd14339">
    <property type="entry name" value="UBA_SNRK"/>
    <property type="match status" value="1"/>
</dbReference>
<evidence type="ECO:0000313" key="24">
    <source>
        <dbReference type="Proteomes" id="UP000050794"/>
    </source>
</evidence>
<dbReference type="PANTHER" id="PTHR24346">
    <property type="entry name" value="MAP/MICROTUBULE AFFINITY-REGULATING KINASE"/>
    <property type="match status" value="1"/>
</dbReference>
<evidence type="ECO:0000256" key="20">
    <source>
        <dbReference type="PROSITE-ProRule" id="PRU10141"/>
    </source>
</evidence>
<comment type="catalytic activity">
    <reaction evidence="16">
        <text>L-seryl-[protein] + ATP = O-phospho-L-seryl-[protein] + ADP + H(+)</text>
        <dbReference type="Rhea" id="RHEA:17989"/>
        <dbReference type="Rhea" id="RHEA-COMP:9863"/>
        <dbReference type="Rhea" id="RHEA-COMP:11604"/>
        <dbReference type="ChEBI" id="CHEBI:15378"/>
        <dbReference type="ChEBI" id="CHEBI:29999"/>
        <dbReference type="ChEBI" id="CHEBI:30616"/>
        <dbReference type="ChEBI" id="CHEBI:83421"/>
        <dbReference type="ChEBI" id="CHEBI:456216"/>
        <dbReference type="EC" id="2.7.11.1"/>
    </reaction>
</comment>
<evidence type="ECO:0000256" key="17">
    <source>
        <dbReference type="ARBA" id="ARBA00054738"/>
    </source>
</evidence>
<dbReference type="SMART" id="SM00220">
    <property type="entry name" value="S_TKc"/>
    <property type="match status" value="1"/>
</dbReference>
<dbReference type="PROSITE" id="PS00108">
    <property type="entry name" value="PROTEIN_KINASE_ST"/>
    <property type="match status" value="1"/>
</dbReference>
<dbReference type="GO" id="GO:0005634">
    <property type="term" value="C:nucleus"/>
    <property type="evidence" value="ECO:0007669"/>
    <property type="project" value="UniProtKB-SubCell"/>
</dbReference>
<evidence type="ECO:0000256" key="7">
    <source>
        <dbReference type="ARBA" id="ARBA00022553"/>
    </source>
</evidence>
<keyword evidence="10 20" id="KW-0547">Nucleotide-binding</keyword>
<evidence type="ECO:0000313" key="25">
    <source>
        <dbReference type="WBParaSite" id="TCNE_0000936901-mRNA-1"/>
    </source>
</evidence>
<evidence type="ECO:0000256" key="15">
    <source>
        <dbReference type="ARBA" id="ARBA00047899"/>
    </source>
</evidence>
<evidence type="ECO:0000256" key="10">
    <source>
        <dbReference type="ARBA" id="ARBA00022741"/>
    </source>
</evidence>
<evidence type="ECO:0000256" key="14">
    <source>
        <dbReference type="ARBA" id="ARBA00023242"/>
    </source>
</evidence>
<name>A0A183ULJ9_TOXCA</name>
<dbReference type="AlphaFoldDB" id="A0A183ULJ9"/>
<dbReference type="PANTHER" id="PTHR24346:SF45">
    <property type="entry name" value="PROTEIN KINASE DOMAIN-CONTAINING PROTEIN"/>
    <property type="match status" value="1"/>
</dbReference>
<evidence type="ECO:0000256" key="21">
    <source>
        <dbReference type="SAM" id="MobiDB-lite"/>
    </source>
</evidence>
<sequence>MSKQFMAGTKGIAAYLENDPNHFAVLAVHAVHLGTTKPSIRSVKDFCKRHSEDGLDEHKPLGGCGKRKWERKLRHLCKPHQVVTLWCVRKKACVLLGNNWNRRSSDAQYRLMMAADSQPTRKSSLSIHDARIAGLYDLEQTIGRGHFAVVKLASHVFTGEKVAVKVIDKTKFDATMASHFMKEVRCMKLVQHPNIVRLYEVIDTHTKLFLILELGDYDMYDFIMKNADKGCPENEAQQYFCQIIKAIDYCHKLHVVHRDLKPENVVFFEKLGMVKLTDFGFSNKFTPGEQLATSCGSLAYSAPEILLGDAYDAPAVDVWSLGVILYMLLCGRLPFQEANDSETLTKILDCIYSLPETLSVNARNLISRMLVKDASKRATLKEIVENQWVAAGERGLAQVLPLVGRDILPESAHATIIEQMVAGGVDTEEHILRSLENDDYSYTTATYYLLAERVLSSYREERAREVLSSKPTPFNDLATQSEIVAESSEPSTSMTAGGTSAVGATRCRSRSNSWRGNTATTRRPCTILKEESEEELSSYLRTSSRQSSRNSSPSISMFGGINGSKERISPQAIQDLLELSRLSVADGRRRALSPDSRRSSRSPSPPSSSGRSSPAVGVGRMKTSLAGTGNMRKLSSSPHLLGICEESEESEQPSGLEQRHTITRRSVSSASGTHVSQARIFSPAMAASDMTSTGSTTMLTYSKVRMIRPRQAVVSPDMARRYEPHPSHRFQATRTRRSTSCSSSEASDDDSSERRMNLLVSKCCHYTSDDPNNDDDPSKGGGGNLAGAGSDNATCGLTVHRISAESGTSVQTTPNSGGGDGATKCKRCLTLRDATETVEGGRHLMSTPLHPIMEIPSTLLSGTIFARSETAKRAVADWACSSLSDGASSGREWIKRCVATPPRFGAGTRACEHLNCECVRSLRKSRSLPIFHSSFDEQCLSSYYDSDEDIYSDEELDSSLCWTSTDSGCSSEGETDTFSWRQSLKTGARRILIRDSNGIGVVPSYTPVLLS</sequence>
<keyword evidence="11" id="KW-0418">Kinase</keyword>
<keyword evidence="24" id="KW-1185">Reference proteome</keyword>
<dbReference type="GO" id="GO:0004674">
    <property type="term" value="F:protein serine/threonine kinase activity"/>
    <property type="evidence" value="ECO:0007669"/>
    <property type="project" value="UniProtKB-KW"/>
</dbReference>
<accession>A0A183ULJ9</accession>
<dbReference type="InterPro" id="IPR008271">
    <property type="entry name" value="Ser/Thr_kinase_AS"/>
</dbReference>
<dbReference type="SUPFAM" id="SSF56112">
    <property type="entry name" value="Protein kinase-like (PK-like)"/>
    <property type="match status" value="1"/>
</dbReference>
<keyword evidence="9" id="KW-0479">Metal-binding</keyword>
<evidence type="ECO:0000256" key="19">
    <source>
        <dbReference type="ARBA" id="ARBA00077142"/>
    </source>
</evidence>
<feature type="binding site" evidence="20">
    <location>
        <position position="165"/>
    </location>
    <ligand>
        <name>ATP</name>
        <dbReference type="ChEBI" id="CHEBI:30616"/>
    </ligand>
</feature>
<keyword evidence="14" id="KW-0539">Nucleus</keyword>
<feature type="region of interest" description="Disordered" evidence="21">
    <location>
        <begin position="715"/>
        <end position="754"/>
    </location>
</feature>
<evidence type="ECO:0000256" key="3">
    <source>
        <dbReference type="ARBA" id="ARBA00006692"/>
    </source>
</evidence>
<reference evidence="25" key="1">
    <citation type="submission" date="2016-06" db="UniProtKB">
        <authorList>
            <consortium name="WormBaseParasite"/>
        </authorList>
    </citation>
    <scope>IDENTIFICATION</scope>
</reference>
<evidence type="ECO:0000256" key="16">
    <source>
        <dbReference type="ARBA" id="ARBA00048679"/>
    </source>
</evidence>
<keyword evidence="8" id="KW-0808">Transferase</keyword>
<feature type="compositionally biased region" description="Polar residues" evidence="21">
    <location>
        <begin position="510"/>
        <end position="523"/>
    </location>
</feature>
<feature type="region of interest" description="Disordered" evidence="21">
    <location>
        <begin position="587"/>
        <end position="671"/>
    </location>
</feature>
<keyword evidence="7" id="KW-0597">Phosphoprotein</keyword>
<dbReference type="GO" id="GO:0035556">
    <property type="term" value="P:intracellular signal transduction"/>
    <property type="evidence" value="ECO:0007669"/>
    <property type="project" value="TreeGrafter"/>
</dbReference>
<dbReference type="GO" id="GO:0046872">
    <property type="term" value="F:metal ion binding"/>
    <property type="evidence" value="ECO:0007669"/>
    <property type="project" value="UniProtKB-KW"/>
</dbReference>
<evidence type="ECO:0000256" key="2">
    <source>
        <dbReference type="ARBA" id="ARBA00004123"/>
    </source>
</evidence>
<comment type="cofactor">
    <cofactor evidence="1">
        <name>Mg(2+)</name>
        <dbReference type="ChEBI" id="CHEBI:18420"/>
    </cofactor>
</comment>
<feature type="domain" description="Protein kinase" evidence="22">
    <location>
        <begin position="136"/>
        <end position="389"/>
    </location>
</feature>
<evidence type="ECO:0000313" key="23">
    <source>
        <dbReference type="EMBL" id="VDM40690.1"/>
    </source>
</evidence>
<dbReference type="InterPro" id="IPR017441">
    <property type="entry name" value="Protein_kinase_ATP_BS"/>
</dbReference>
<comment type="similarity">
    <text evidence="3">Belongs to the protein kinase superfamily. CAMK Ser/Thr protein kinase family.</text>
</comment>
<evidence type="ECO:0000256" key="11">
    <source>
        <dbReference type="ARBA" id="ARBA00022777"/>
    </source>
</evidence>
<dbReference type="EC" id="2.7.11.1" evidence="4"/>
<dbReference type="Gene3D" id="1.10.510.10">
    <property type="entry name" value="Transferase(Phosphotransferase) domain 1"/>
    <property type="match status" value="1"/>
</dbReference>
<dbReference type="GO" id="GO:0005524">
    <property type="term" value="F:ATP binding"/>
    <property type="evidence" value="ECO:0007669"/>
    <property type="project" value="UniProtKB-UniRule"/>
</dbReference>
<evidence type="ECO:0000256" key="5">
    <source>
        <dbReference type="ARBA" id="ARBA00022481"/>
    </source>
</evidence>
<dbReference type="GO" id="GO:0005737">
    <property type="term" value="C:cytoplasm"/>
    <property type="evidence" value="ECO:0007669"/>
    <property type="project" value="TreeGrafter"/>
</dbReference>
<dbReference type="InterPro" id="IPR011009">
    <property type="entry name" value="Kinase-like_dom_sf"/>
</dbReference>
<keyword evidence="12 20" id="KW-0067">ATP-binding</keyword>
<dbReference type="FunFam" id="3.30.200.20:FF:000003">
    <property type="entry name" value="Non-specific serine/threonine protein kinase"/>
    <property type="match status" value="1"/>
</dbReference>
<dbReference type="CDD" id="cd14074">
    <property type="entry name" value="STKc_SNRK"/>
    <property type="match status" value="1"/>
</dbReference>
<dbReference type="PROSITE" id="PS50011">
    <property type="entry name" value="PROTEIN_KINASE_DOM"/>
    <property type="match status" value="1"/>
</dbReference>
<proteinExistence type="inferred from homology"/>
<keyword evidence="5" id="KW-0488">Methylation</keyword>
<feature type="compositionally biased region" description="Polar residues" evidence="21">
    <location>
        <begin position="484"/>
        <end position="498"/>
    </location>
</feature>
<dbReference type="WBParaSite" id="TCNE_0000936901-mRNA-1">
    <property type="protein sequence ID" value="TCNE_0000936901-mRNA-1"/>
    <property type="gene ID" value="TCNE_0000936901"/>
</dbReference>
<comment type="subcellular location">
    <subcellularLocation>
        <location evidence="2">Nucleus</location>
    </subcellularLocation>
</comment>
<feature type="compositionally biased region" description="Low complexity" evidence="21">
    <location>
        <begin position="537"/>
        <end position="556"/>
    </location>
</feature>
<evidence type="ECO:0000256" key="1">
    <source>
        <dbReference type="ARBA" id="ARBA00001946"/>
    </source>
</evidence>
<dbReference type="Proteomes" id="UP000050794">
    <property type="component" value="Unassembled WGS sequence"/>
</dbReference>
<protein>
    <recommendedName>
        <fullName evidence="18">SNF-related serine/threonine-protein kinase</fullName>
        <ecNumber evidence="4">2.7.11.1</ecNumber>
    </recommendedName>
    <alternativeName>
        <fullName evidence="19">SNF1-related kinase</fullName>
    </alternativeName>
</protein>
<evidence type="ECO:0000256" key="9">
    <source>
        <dbReference type="ARBA" id="ARBA00022723"/>
    </source>
</evidence>
<organism evidence="24 25">
    <name type="scientific">Toxocara canis</name>
    <name type="common">Canine roundworm</name>
    <dbReference type="NCBI Taxonomy" id="6265"/>
    <lineage>
        <taxon>Eukaryota</taxon>
        <taxon>Metazoa</taxon>
        <taxon>Ecdysozoa</taxon>
        <taxon>Nematoda</taxon>
        <taxon>Chromadorea</taxon>
        <taxon>Rhabditida</taxon>
        <taxon>Spirurina</taxon>
        <taxon>Ascaridomorpha</taxon>
        <taxon>Ascaridoidea</taxon>
        <taxon>Toxocaridae</taxon>
        <taxon>Toxocara</taxon>
    </lineage>
</organism>
<evidence type="ECO:0000256" key="8">
    <source>
        <dbReference type="ARBA" id="ARBA00022679"/>
    </source>
</evidence>
<dbReference type="Pfam" id="PF00069">
    <property type="entry name" value="Pkinase"/>
    <property type="match status" value="1"/>
</dbReference>
<dbReference type="InterPro" id="IPR000719">
    <property type="entry name" value="Prot_kinase_dom"/>
</dbReference>
<evidence type="ECO:0000256" key="18">
    <source>
        <dbReference type="ARBA" id="ARBA00074971"/>
    </source>
</evidence>
<keyword evidence="13" id="KW-0460">Magnesium</keyword>
<dbReference type="FunFam" id="1.10.510.10:FF:000166">
    <property type="entry name" value="SNF-related serine/threonine-protein kinase"/>
    <property type="match status" value="1"/>
</dbReference>
<gene>
    <name evidence="23" type="ORF">TCNE_LOCUS9369</name>
</gene>
<evidence type="ECO:0000256" key="13">
    <source>
        <dbReference type="ARBA" id="ARBA00022842"/>
    </source>
</evidence>
<keyword evidence="6" id="KW-0723">Serine/threonine-protein kinase</keyword>
<evidence type="ECO:0000259" key="22">
    <source>
        <dbReference type="PROSITE" id="PS50011"/>
    </source>
</evidence>
<evidence type="ECO:0000256" key="4">
    <source>
        <dbReference type="ARBA" id="ARBA00012513"/>
    </source>
</evidence>
<reference evidence="23 24" key="2">
    <citation type="submission" date="2018-11" db="EMBL/GenBank/DDBJ databases">
        <authorList>
            <consortium name="Pathogen Informatics"/>
        </authorList>
    </citation>
    <scope>NUCLEOTIDE SEQUENCE [LARGE SCALE GENOMIC DNA]</scope>
</reference>
<comment type="function">
    <text evidence="17">May play a role in hematopoietic cell proliferation or differentiation. Potential mediator of neuronal apoptosis.</text>
</comment>
<comment type="catalytic activity">
    <reaction evidence="15">
        <text>L-threonyl-[protein] + ATP = O-phospho-L-threonyl-[protein] + ADP + H(+)</text>
        <dbReference type="Rhea" id="RHEA:46608"/>
        <dbReference type="Rhea" id="RHEA-COMP:11060"/>
        <dbReference type="Rhea" id="RHEA-COMP:11605"/>
        <dbReference type="ChEBI" id="CHEBI:15378"/>
        <dbReference type="ChEBI" id="CHEBI:30013"/>
        <dbReference type="ChEBI" id="CHEBI:30616"/>
        <dbReference type="ChEBI" id="CHEBI:61977"/>
        <dbReference type="ChEBI" id="CHEBI:456216"/>
        <dbReference type="EC" id="2.7.11.1"/>
    </reaction>
</comment>
<dbReference type="EMBL" id="UYWY01020157">
    <property type="protein sequence ID" value="VDM40690.1"/>
    <property type="molecule type" value="Genomic_DNA"/>
</dbReference>